<evidence type="ECO:0000313" key="4">
    <source>
        <dbReference type="EMBL" id="RUS30250.1"/>
    </source>
</evidence>
<sequence length="376" mass="43522">MNILHHKSWHVYNTDNIEKVRKDEQKAKEEEEKKTERIATAERETRITLLRQRAEQRQILPANASDLEHDGAHASPPSAVTNVAHINFWEDFEKDAKAANKFAKNPEYEAEKKEADKERERQMSMRLDPNLKGEYLSVFKASIPRFYFAAFSISAAQWHTVISNETQSCRADLVQYCRPIPGIKTKVQKRCEEGRESSVRVYTPRLCAIQSAYLHSLWKFVRTTSRRDEYIKIREDPLTLIKSQLGEKKVKKRHREEYTNGSRAYRSHNQHTDQRKEEEEQQSSSPSSSKSISKLREERLARERAERQRTADLLRDRDPTGATKDADHPQHRGKYNSQFNPDATREAQDRWRGGGGGGGGGGGNGRPGDRDRYRPY</sequence>
<feature type="compositionally biased region" description="Basic and acidic residues" evidence="2">
    <location>
        <begin position="343"/>
        <end position="352"/>
    </location>
</feature>
<evidence type="ECO:0000256" key="1">
    <source>
        <dbReference type="SAM" id="Coils"/>
    </source>
</evidence>
<dbReference type="Proteomes" id="UP000274822">
    <property type="component" value="Unassembled WGS sequence"/>
</dbReference>
<proteinExistence type="predicted"/>
<dbReference type="EMBL" id="RBNJ01004104">
    <property type="protein sequence ID" value="RUS30250.1"/>
    <property type="molecule type" value="Genomic_DNA"/>
</dbReference>
<dbReference type="AlphaFoldDB" id="A0A433QKD3"/>
<feature type="coiled-coil region" evidence="1">
    <location>
        <begin position="14"/>
        <end position="44"/>
    </location>
</feature>
<reference evidence="4 5" key="1">
    <citation type="journal article" date="2018" name="New Phytol.">
        <title>Phylogenomics of Endogonaceae and evolution of mycorrhizas within Mucoromycota.</title>
        <authorList>
            <person name="Chang Y."/>
            <person name="Desiro A."/>
            <person name="Na H."/>
            <person name="Sandor L."/>
            <person name="Lipzen A."/>
            <person name="Clum A."/>
            <person name="Barry K."/>
            <person name="Grigoriev I.V."/>
            <person name="Martin F.M."/>
            <person name="Stajich J.E."/>
            <person name="Smith M.E."/>
            <person name="Bonito G."/>
            <person name="Spatafora J.W."/>
        </authorList>
    </citation>
    <scope>NUCLEOTIDE SEQUENCE [LARGE SCALE GENOMIC DNA]</scope>
    <source>
        <strain evidence="4 5">AD002</strain>
    </source>
</reference>
<keyword evidence="1" id="KW-0175">Coiled coil</keyword>
<dbReference type="InterPro" id="IPR019339">
    <property type="entry name" value="CIR_N_dom"/>
</dbReference>
<feature type="region of interest" description="Disordered" evidence="2">
    <location>
        <begin position="247"/>
        <end position="376"/>
    </location>
</feature>
<evidence type="ECO:0000256" key="2">
    <source>
        <dbReference type="SAM" id="MobiDB-lite"/>
    </source>
</evidence>
<organism evidence="4 5">
    <name type="scientific">Jimgerdemannia flammicorona</name>
    <dbReference type="NCBI Taxonomy" id="994334"/>
    <lineage>
        <taxon>Eukaryota</taxon>
        <taxon>Fungi</taxon>
        <taxon>Fungi incertae sedis</taxon>
        <taxon>Mucoromycota</taxon>
        <taxon>Mucoromycotina</taxon>
        <taxon>Endogonomycetes</taxon>
        <taxon>Endogonales</taxon>
        <taxon>Endogonaceae</taxon>
        <taxon>Jimgerdemannia</taxon>
    </lineage>
</organism>
<dbReference type="SMART" id="SM01083">
    <property type="entry name" value="Cir_N"/>
    <property type="match status" value="1"/>
</dbReference>
<feature type="compositionally biased region" description="Gly residues" evidence="2">
    <location>
        <begin position="353"/>
        <end position="366"/>
    </location>
</feature>
<dbReference type="PANTHER" id="PTHR22093:SF0">
    <property type="entry name" value="LEUKOCYTE RECEPTOR CLUSTER MEMBER 1"/>
    <property type="match status" value="1"/>
</dbReference>
<protein>
    <recommendedName>
        <fullName evidence="3">CBF1-interacting co-repressor CIR N-terminal domain-containing protein</fullName>
    </recommendedName>
</protein>
<gene>
    <name evidence="4" type="ORF">BC938DRAFT_479662</name>
</gene>
<comment type="caution">
    <text evidence="4">The sequence shown here is derived from an EMBL/GenBank/DDBJ whole genome shotgun (WGS) entry which is preliminary data.</text>
</comment>
<evidence type="ECO:0000259" key="3">
    <source>
        <dbReference type="SMART" id="SM01083"/>
    </source>
</evidence>
<feature type="compositionally biased region" description="Basic and acidic residues" evidence="2">
    <location>
        <begin position="294"/>
        <end position="330"/>
    </location>
</feature>
<accession>A0A433QKD3</accession>
<dbReference type="PANTHER" id="PTHR22093">
    <property type="entry name" value="LEUKOCYTE RECEPTOR CLUSTER LRC MEMBER 1"/>
    <property type="match status" value="1"/>
</dbReference>
<dbReference type="Pfam" id="PF10197">
    <property type="entry name" value="Cir_N"/>
    <property type="match status" value="1"/>
</dbReference>
<name>A0A433QKD3_9FUNG</name>
<keyword evidence="5" id="KW-1185">Reference proteome</keyword>
<evidence type="ECO:0000313" key="5">
    <source>
        <dbReference type="Proteomes" id="UP000274822"/>
    </source>
</evidence>
<feature type="domain" description="CBF1-interacting co-repressor CIR N-terminal" evidence="3">
    <location>
        <begin position="8"/>
        <end position="44"/>
    </location>
</feature>
<feature type="compositionally biased region" description="Low complexity" evidence="2">
    <location>
        <begin position="282"/>
        <end position="292"/>
    </location>
</feature>
<feature type="compositionally biased region" description="Basic and acidic residues" evidence="2">
    <location>
        <begin position="367"/>
        <end position="376"/>
    </location>
</feature>
<dbReference type="InterPro" id="IPR039875">
    <property type="entry name" value="LENG1-like"/>
</dbReference>